<protein>
    <submittedName>
        <fullName evidence="2">Uncharacterized protein</fullName>
    </submittedName>
</protein>
<organism evidence="2 3">
    <name type="scientific">Chryseobacterium daecheongense</name>
    <dbReference type="NCBI Taxonomy" id="192389"/>
    <lineage>
        <taxon>Bacteria</taxon>
        <taxon>Pseudomonadati</taxon>
        <taxon>Bacteroidota</taxon>
        <taxon>Flavobacteriia</taxon>
        <taxon>Flavobacteriales</taxon>
        <taxon>Weeksellaceae</taxon>
        <taxon>Chryseobacterium group</taxon>
        <taxon>Chryseobacterium</taxon>
    </lineage>
</organism>
<accession>A0A3N0VRV2</accession>
<dbReference type="Proteomes" id="UP000269375">
    <property type="component" value="Unassembled WGS sequence"/>
</dbReference>
<sequence>MFNKIKTFFMKKISLIAALGVAGLMSAKNSVETEKNLKVECLVGVKAIFYDPIIPITSSCGYTEYIDLAGSPISCIEVEINRMEEECDAPFEGWGYAYNGYS</sequence>
<keyword evidence="1" id="KW-0732">Signal</keyword>
<feature type="signal peptide" evidence="1">
    <location>
        <begin position="1"/>
        <end position="27"/>
    </location>
</feature>
<comment type="caution">
    <text evidence="2">The sequence shown here is derived from an EMBL/GenBank/DDBJ whole genome shotgun (WGS) entry which is preliminary data.</text>
</comment>
<dbReference type="AlphaFoldDB" id="A0A3N0VRV2"/>
<proteinExistence type="predicted"/>
<evidence type="ECO:0000256" key="1">
    <source>
        <dbReference type="SAM" id="SignalP"/>
    </source>
</evidence>
<evidence type="ECO:0000313" key="2">
    <source>
        <dbReference type="EMBL" id="ROH95539.1"/>
    </source>
</evidence>
<feature type="chain" id="PRO_5017949108" evidence="1">
    <location>
        <begin position="28"/>
        <end position="102"/>
    </location>
</feature>
<reference evidence="2 3" key="1">
    <citation type="submission" date="2018-11" db="EMBL/GenBank/DDBJ databases">
        <title>Proposal to divide the Flavobacteriaceae and reorganize its genera based on Amino Acid Identity values calculated from whole genome sequences.</title>
        <authorList>
            <person name="Nicholson A.C."/>
            <person name="Gulvik C.A."/>
            <person name="Whitney A.M."/>
            <person name="Humrighouse B.W."/>
            <person name="Bell M."/>
            <person name="Holmes B."/>
            <person name="Steigerwalt A."/>
            <person name="Villarma A."/>
            <person name="Sheth M."/>
            <person name="Batra D."/>
            <person name="Pryor J."/>
            <person name="Bernardet J.-F."/>
            <person name="Hugo C."/>
            <person name="Kampfer P."/>
            <person name="Newman J."/>
            <person name="Mcquiston J.R."/>
        </authorList>
    </citation>
    <scope>NUCLEOTIDE SEQUENCE [LARGE SCALE GENOMIC DNA]</scope>
    <source>
        <strain evidence="2 3">DSM 15235</strain>
    </source>
</reference>
<name>A0A3N0VRV2_9FLAO</name>
<gene>
    <name evidence="2" type="ORF">EGI05_13460</name>
</gene>
<dbReference type="EMBL" id="RJTX01000004">
    <property type="protein sequence ID" value="ROH95539.1"/>
    <property type="molecule type" value="Genomic_DNA"/>
</dbReference>
<evidence type="ECO:0000313" key="3">
    <source>
        <dbReference type="Proteomes" id="UP000269375"/>
    </source>
</evidence>